<keyword evidence="8" id="KW-1185">Reference proteome</keyword>
<proteinExistence type="inferred from homology"/>
<feature type="domain" description="D-isomer specific 2-hydroxyacid dehydrogenase NAD-binding" evidence="6">
    <location>
        <begin position="114"/>
        <end position="297"/>
    </location>
</feature>
<dbReference type="Gene3D" id="3.40.50.720">
    <property type="entry name" value="NAD(P)-binding Rossmann-like Domain"/>
    <property type="match status" value="2"/>
</dbReference>
<dbReference type="InterPro" id="IPR006140">
    <property type="entry name" value="D-isomer_DH_NAD-bd"/>
</dbReference>
<evidence type="ECO:0000256" key="3">
    <source>
        <dbReference type="ARBA" id="ARBA00023027"/>
    </source>
</evidence>
<evidence type="ECO:0000256" key="1">
    <source>
        <dbReference type="ARBA" id="ARBA00005854"/>
    </source>
</evidence>
<dbReference type="SUPFAM" id="SSF51735">
    <property type="entry name" value="NAD(P)-binding Rossmann-fold domains"/>
    <property type="match status" value="1"/>
</dbReference>
<dbReference type="InterPro" id="IPR029753">
    <property type="entry name" value="D-isomer_DH_CS"/>
</dbReference>
<dbReference type="EC" id="1.1.1.28" evidence="7"/>
<evidence type="ECO:0000313" key="8">
    <source>
        <dbReference type="Proteomes" id="UP001382455"/>
    </source>
</evidence>
<sequence>MTTAPFRIAFFSAQKYDISAFDSQLPNDITAEYFTQPLNEISVKLAEGFDAVCCFVNDTLNETVINALNEIGIKLVALRCAGFNNVDIPAANHCKMVVVRVPAYSPEAVAEHCLALILTLSRKTHKAYNRVKENNFDLNGLLGFNLHNKTVGVIGLGKIGSAFVKILNGFGANVIYFDPFAESELAKPVSLETLYQQSDIIALHCPLTNDTLHIINEEALEQMKPGVMLVNTSRGALIDTASCIRALKSRKLGYLALDVYEQESELFFKDMSCEIIDDDVFQRLLTFPNVLITGHQGFFTQEAMSEIVATTLDNISAFRLQQPLENQVS</sequence>
<keyword evidence="3" id="KW-0520">NAD</keyword>
<dbReference type="PANTHER" id="PTHR43026:SF1">
    <property type="entry name" value="2-HYDROXYACID DEHYDROGENASE HOMOLOG 1-RELATED"/>
    <property type="match status" value="1"/>
</dbReference>
<feature type="domain" description="D-isomer specific 2-hydroxyacid dehydrogenase catalytic" evidence="5">
    <location>
        <begin position="9"/>
        <end position="328"/>
    </location>
</feature>
<dbReference type="PROSITE" id="PS00670">
    <property type="entry name" value="D_2_HYDROXYACID_DH_2"/>
    <property type="match status" value="1"/>
</dbReference>
<name>A0ABU8ESA4_9GAMM</name>
<evidence type="ECO:0000256" key="4">
    <source>
        <dbReference type="RuleBase" id="RU003719"/>
    </source>
</evidence>
<dbReference type="EMBL" id="JBAWKS010000001">
    <property type="protein sequence ID" value="MEI4549670.1"/>
    <property type="molecule type" value="Genomic_DNA"/>
</dbReference>
<dbReference type="Proteomes" id="UP001382455">
    <property type="component" value="Unassembled WGS sequence"/>
</dbReference>
<dbReference type="GO" id="GO:0008720">
    <property type="term" value="F:D-lactate dehydrogenase (NAD+) activity"/>
    <property type="evidence" value="ECO:0007669"/>
    <property type="project" value="UniProtKB-EC"/>
</dbReference>
<evidence type="ECO:0000256" key="2">
    <source>
        <dbReference type="ARBA" id="ARBA00023002"/>
    </source>
</evidence>
<dbReference type="InterPro" id="IPR058205">
    <property type="entry name" value="D-LDH-like"/>
</dbReference>
<evidence type="ECO:0000259" key="5">
    <source>
        <dbReference type="Pfam" id="PF00389"/>
    </source>
</evidence>
<dbReference type="CDD" id="cd12183">
    <property type="entry name" value="LDH_like_2"/>
    <property type="match status" value="1"/>
</dbReference>
<dbReference type="PANTHER" id="PTHR43026">
    <property type="entry name" value="2-HYDROXYACID DEHYDROGENASE HOMOLOG 1-RELATED"/>
    <property type="match status" value="1"/>
</dbReference>
<protein>
    <submittedName>
        <fullName evidence="7">2-hydroxyacid dehydrogenase</fullName>
        <ecNumber evidence="7">1.1.1.28</ecNumber>
    </submittedName>
</protein>
<comment type="caution">
    <text evidence="7">The sequence shown here is derived from an EMBL/GenBank/DDBJ whole genome shotgun (WGS) entry which is preliminary data.</text>
</comment>
<evidence type="ECO:0000313" key="7">
    <source>
        <dbReference type="EMBL" id="MEI4549670.1"/>
    </source>
</evidence>
<keyword evidence="2 4" id="KW-0560">Oxidoreductase</keyword>
<comment type="similarity">
    <text evidence="1 4">Belongs to the D-isomer specific 2-hydroxyacid dehydrogenase family.</text>
</comment>
<dbReference type="SUPFAM" id="SSF52283">
    <property type="entry name" value="Formate/glycerate dehydrogenase catalytic domain-like"/>
    <property type="match status" value="1"/>
</dbReference>
<accession>A0ABU8ESA4</accession>
<dbReference type="PROSITE" id="PS00065">
    <property type="entry name" value="D_2_HYDROXYACID_DH_1"/>
    <property type="match status" value="1"/>
</dbReference>
<dbReference type="RefSeq" id="WP_336435133.1">
    <property type="nucleotide sequence ID" value="NZ_JBAWKS010000001.1"/>
</dbReference>
<gene>
    <name evidence="7" type="ORF">WAE96_08165</name>
</gene>
<evidence type="ECO:0000259" key="6">
    <source>
        <dbReference type="Pfam" id="PF02826"/>
    </source>
</evidence>
<dbReference type="Pfam" id="PF02826">
    <property type="entry name" value="2-Hacid_dh_C"/>
    <property type="match status" value="1"/>
</dbReference>
<dbReference type="PROSITE" id="PS00671">
    <property type="entry name" value="D_2_HYDROXYACID_DH_3"/>
    <property type="match status" value="1"/>
</dbReference>
<reference evidence="7 8" key="1">
    <citation type="submission" date="2023-12" db="EMBL/GenBank/DDBJ databases">
        <title>Friends and Foes: Symbiotic and Algicidal bacterial influence on Karenia brevis blooms.</title>
        <authorList>
            <person name="Fei C."/>
            <person name="Mohamed A.R."/>
            <person name="Booker A."/>
            <person name="Arshad M."/>
            <person name="Klass S."/>
            <person name="Ahn S."/>
            <person name="Gilbert P.M."/>
            <person name="Heil C.A."/>
            <person name="Martinez J.M."/>
            <person name="Amin S.A."/>
        </authorList>
    </citation>
    <scope>NUCLEOTIDE SEQUENCE [LARGE SCALE GENOMIC DNA]</scope>
    <source>
        <strain evidence="7 8">CE15</strain>
    </source>
</reference>
<organism evidence="7 8">
    <name type="scientific">Pseudoalteromonas spongiae</name>
    <dbReference type="NCBI Taxonomy" id="298657"/>
    <lineage>
        <taxon>Bacteria</taxon>
        <taxon>Pseudomonadati</taxon>
        <taxon>Pseudomonadota</taxon>
        <taxon>Gammaproteobacteria</taxon>
        <taxon>Alteromonadales</taxon>
        <taxon>Pseudoalteromonadaceae</taxon>
        <taxon>Pseudoalteromonas</taxon>
    </lineage>
</organism>
<dbReference type="InterPro" id="IPR006139">
    <property type="entry name" value="D-isomer_2_OHA_DH_cat_dom"/>
</dbReference>
<dbReference type="Pfam" id="PF00389">
    <property type="entry name" value="2-Hacid_dh"/>
    <property type="match status" value="1"/>
</dbReference>
<dbReference type="InterPro" id="IPR036291">
    <property type="entry name" value="NAD(P)-bd_dom_sf"/>
</dbReference>
<dbReference type="InterPro" id="IPR029752">
    <property type="entry name" value="D-isomer_DH_CS1"/>
</dbReference>